<gene>
    <name evidence="1" type="ORF">CLIB1444_01S12838</name>
</gene>
<dbReference type="Proteomes" id="UP001152531">
    <property type="component" value="Unassembled WGS sequence"/>
</dbReference>
<comment type="caution">
    <text evidence="1">The sequence shown here is derived from an EMBL/GenBank/DDBJ whole genome shotgun (WGS) entry which is preliminary data.</text>
</comment>
<protein>
    <submittedName>
        <fullName evidence="1">Dolichyl-diphosphooligosaccharide--protein glycosyltransferase subunit 3</fullName>
    </submittedName>
</protein>
<keyword evidence="2" id="KW-1185">Reference proteome</keyword>
<sequence>MKFSIFSVLSILALFNVVIGAYTNQELLDQVKKASTKVLTLTDKNYEKYLNGPRDYHVVMLLSSQSPQFKCPLCNEFKPEYELVANSWNQDHPNGVNGDNEKDIFFFYSEFMNSKDFFQKLKLNNIPKCFYLPPSTISAKDGWVTETDEYQFFQGQHATLIIDWLRSVTEHKFNLHVPINYTRIAVNAGITFGVLVLAFIFNKQVMKVLTSKTLWTGAAIFLILLFNAGYMFNQIRQMPYVREHPDGRVDYWVQGQQAQLGFETQLVSFIYGILSLLVLLLIKQVPKIQHPQVKLIAATLVSVSLFLGYSLLLNFFGLKSPGYPFRFVKFVK</sequence>
<accession>A0ACA9Y1R2</accession>
<reference evidence="1" key="1">
    <citation type="submission" date="2022-06" db="EMBL/GenBank/DDBJ databases">
        <authorList>
            <person name="Legras J.-L."/>
            <person name="Devillers H."/>
            <person name="Grondin C."/>
        </authorList>
    </citation>
    <scope>NUCLEOTIDE SEQUENCE</scope>
    <source>
        <strain evidence="1">CLIB 1444</strain>
    </source>
</reference>
<evidence type="ECO:0000313" key="1">
    <source>
        <dbReference type="EMBL" id="CAH6718711.1"/>
    </source>
</evidence>
<evidence type="ECO:0000313" key="2">
    <source>
        <dbReference type="Proteomes" id="UP001152531"/>
    </source>
</evidence>
<organism evidence="1 2">
    <name type="scientific">[Candida] jaroonii</name>
    <dbReference type="NCBI Taxonomy" id="467808"/>
    <lineage>
        <taxon>Eukaryota</taxon>
        <taxon>Fungi</taxon>
        <taxon>Dikarya</taxon>
        <taxon>Ascomycota</taxon>
        <taxon>Saccharomycotina</taxon>
        <taxon>Pichiomycetes</taxon>
        <taxon>Debaryomycetaceae</taxon>
        <taxon>Yamadazyma</taxon>
    </lineage>
</organism>
<name>A0ACA9Y1R2_9ASCO</name>
<proteinExistence type="predicted"/>
<dbReference type="EMBL" id="CALSDN010000001">
    <property type="protein sequence ID" value="CAH6718711.1"/>
    <property type="molecule type" value="Genomic_DNA"/>
</dbReference>